<sequence>MEHGESSGTKPSDEVWAKLVPSDSRYSNVEIRSNEMVICSDITCSSLNKNEWCKITKNPDLCSATVQNTSSSTIIVDGTVLQKEDIMVVNCGSEIISGPNREEYLSYEFKLVPAQEYCKKHLKISVDIEHAKCCICLNIWHDVVTAAPCLHNFCSGCPSKPGDGDDVDHLAQISEHTISRIPFSAHENNRHEQDITERCISRTGKTLKDVISEWIVKLNNREVDRARMPLNHAEMITAGTHLCK</sequence>
<accession>A0A835DI19</accession>
<dbReference type="SUPFAM" id="SSF57850">
    <property type="entry name" value="RING/U-box"/>
    <property type="match status" value="1"/>
</dbReference>
<protein>
    <recommendedName>
        <fullName evidence="6">E3 ubiquitin-protein ligase CHFR cysteine rich domain-containing protein</fullName>
    </recommendedName>
</protein>
<dbReference type="InterPro" id="IPR052256">
    <property type="entry name" value="E3_ubiquitin-ligase_CHFR"/>
</dbReference>
<evidence type="ECO:0000259" key="6">
    <source>
        <dbReference type="Pfam" id="PF17979"/>
    </source>
</evidence>
<dbReference type="GO" id="GO:0004842">
    <property type="term" value="F:ubiquitin-protein transferase activity"/>
    <property type="evidence" value="ECO:0007669"/>
    <property type="project" value="TreeGrafter"/>
</dbReference>
<keyword evidence="2" id="KW-0808">Transferase</keyword>
<gene>
    <name evidence="7" type="ORF">HHK36_009115</name>
</gene>
<dbReference type="Pfam" id="PF17979">
    <property type="entry name" value="zf-CRD"/>
    <property type="match status" value="1"/>
</dbReference>
<evidence type="ECO:0000313" key="7">
    <source>
        <dbReference type="EMBL" id="KAF8404233.1"/>
    </source>
</evidence>
<evidence type="ECO:0000256" key="2">
    <source>
        <dbReference type="ARBA" id="ARBA00022679"/>
    </source>
</evidence>
<evidence type="ECO:0000256" key="5">
    <source>
        <dbReference type="ARBA" id="ARBA00023306"/>
    </source>
</evidence>
<dbReference type="GO" id="GO:0016567">
    <property type="term" value="P:protein ubiquitination"/>
    <property type="evidence" value="ECO:0007669"/>
    <property type="project" value="TreeGrafter"/>
</dbReference>
<proteinExistence type="predicted"/>
<dbReference type="EMBL" id="JABCRI010000006">
    <property type="protein sequence ID" value="KAF8404233.1"/>
    <property type="molecule type" value="Genomic_DNA"/>
</dbReference>
<dbReference type="GO" id="GO:0008270">
    <property type="term" value="F:zinc ion binding"/>
    <property type="evidence" value="ECO:0007669"/>
    <property type="project" value="UniProtKB-KW"/>
</dbReference>
<comment type="subcellular location">
    <subcellularLocation>
        <location evidence="1">Nucleus</location>
    </subcellularLocation>
</comment>
<evidence type="ECO:0000256" key="4">
    <source>
        <dbReference type="ARBA" id="ARBA00023242"/>
    </source>
</evidence>
<keyword evidence="8" id="KW-1185">Reference proteome</keyword>
<dbReference type="Proteomes" id="UP000655225">
    <property type="component" value="Unassembled WGS sequence"/>
</dbReference>
<dbReference type="InterPro" id="IPR013083">
    <property type="entry name" value="Znf_RING/FYVE/PHD"/>
</dbReference>
<dbReference type="PANTHER" id="PTHR16079:SF4">
    <property type="entry name" value="E3 UBIQUITIN-PROTEIN LIGASE CHFR"/>
    <property type="match status" value="1"/>
</dbReference>
<name>A0A835DI19_TETSI</name>
<keyword evidence="5" id="KW-0131">Cell cycle</keyword>
<dbReference type="OrthoDB" id="1305878at2759"/>
<organism evidence="7 8">
    <name type="scientific">Tetracentron sinense</name>
    <name type="common">Spur-leaf</name>
    <dbReference type="NCBI Taxonomy" id="13715"/>
    <lineage>
        <taxon>Eukaryota</taxon>
        <taxon>Viridiplantae</taxon>
        <taxon>Streptophyta</taxon>
        <taxon>Embryophyta</taxon>
        <taxon>Tracheophyta</taxon>
        <taxon>Spermatophyta</taxon>
        <taxon>Magnoliopsida</taxon>
        <taxon>Trochodendrales</taxon>
        <taxon>Trochodendraceae</taxon>
        <taxon>Tetracentron</taxon>
    </lineage>
</organism>
<evidence type="ECO:0000256" key="1">
    <source>
        <dbReference type="ARBA" id="ARBA00004123"/>
    </source>
</evidence>
<dbReference type="PANTHER" id="PTHR16079">
    <property type="entry name" value="UBIQUITIN LIGASE PROTEIN CHFR"/>
    <property type="match status" value="1"/>
</dbReference>
<feature type="domain" description="E3 ubiquitin-protein ligase CHFR cysteine rich" evidence="6">
    <location>
        <begin position="130"/>
        <end position="244"/>
    </location>
</feature>
<dbReference type="GO" id="GO:0006511">
    <property type="term" value="P:ubiquitin-dependent protein catabolic process"/>
    <property type="evidence" value="ECO:0007669"/>
    <property type="project" value="TreeGrafter"/>
</dbReference>
<comment type="caution">
    <text evidence="7">The sequence shown here is derived from an EMBL/GenBank/DDBJ whole genome shotgun (WGS) entry which is preliminary data.</text>
</comment>
<dbReference type="InterPro" id="IPR040909">
    <property type="entry name" value="CHFR_Znf-CRD"/>
</dbReference>
<evidence type="ECO:0000313" key="8">
    <source>
        <dbReference type="Proteomes" id="UP000655225"/>
    </source>
</evidence>
<dbReference type="Gene3D" id="3.30.40.10">
    <property type="entry name" value="Zinc/RING finger domain, C3HC4 (zinc finger)"/>
    <property type="match status" value="1"/>
</dbReference>
<keyword evidence="4" id="KW-0539">Nucleus</keyword>
<dbReference type="AlphaFoldDB" id="A0A835DI19"/>
<evidence type="ECO:0000256" key="3">
    <source>
        <dbReference type="ARBA" id="ARBA00022786"/>
    </source>
</evidence>
<dbReference type="GO" id="GO:0005634">
    <property type="term" value="C:nucleus"/>
    <property type="evidence" value="ECO:0007669"/>
    <property type="project" value="UniProtKB-SubCell"/>
</dbReference>
<keyword evidence="3" id="KW-0833">Ubl conjugation pathway</keyword>
<reference evidence="7 8" key="1">
    <citation type="submission" date="2020-04" db="EMBL/GenBank/DDBJ databases">
        <title>Plant Genome Project.</title>
        <authorList>
            <person name="Zhang R.-G."/>
        </authorList>
    </citation>
    <scope>NUCLEOTIDE SEQUENCE [LARGE SCALE GENOMIC DNA]</scope>
    <source>
        <strain evidence="7">YNK0</strain>
        <tissue evidence="7">Leaf</tissue>
    </source>
</reference>